<protein>
    <submittedName>
        <fullName evidence="2">Uncharacterized protein</fullName>
    </submittedName>
</protein>
<name>A0A397SKK3_9GLOM</name>
<sequence>MLVVMHLNISTRNDLNFFHNCSKFMMISEPFRYELQKYSRQYTSNISNKYPQWTHISQPSFIILENMLPTGIVDGRIEPVLKVVSDQNVLLESLNVSSRYADSLKAKALLRSPTIGIRYNHVILGDNDMPRSQETRKIQLKFKNVYDFESCASIIERYISCKRVNDPALNLHGELGINNQTQESTNSISQFRTNTTTYNNNMDLNRAQREPSVASMTQIGHQRISSQNLPSTSLSSCSSTFSNNMRSPIIQIDKSHSKLQNSQSNFNNNNIHQSIGKNNLSGSSDGQSTGIELHQSNTHSVQNQNQQSNTSNRQITSQINSSPHINKPVASTELRSSNNTGNEHYQEPIFYTNNQGMNVNPTITQNEFDEPSNPNHIPGMRHHPQISTYKIHKAQLHDQFSRQPQQQAYFQQQQNQYNQKQYQCKTHLQVNTNESRVQQNLERTQKINITNSQRTCNETNITGNENNLSISTTPSNINNVSNIIMRSSNTSNTTNKNLTPQSSHQSVFPNNRNVTNYSQPQFMSNKSISIPQTSQKNIQNVQFSCTPNQITINSIPVIPVQQVKIKQEKMEDSPTLHRNEEPYLIDLTMDDDDIEFDFQPTQAPVSFTQGKSQPNLINRSQFIQPIISQVHSQPINSFQSIDTSTLLSQDSSSSVMQISPHNTSLIHEGLQNLRNRPLSTIQLPNNNSIHLSESSVQKQHVPLPEDDAELQDWIVDILKDPTFPQFVGDQKNQKFQISIYYNFIY</sequence>
<evidence type="ECO:0000313" key="3">
    <source>
        <dbReference type="Proteomes" id="UP000265703"/>
    </source>
</evidence>
<feature type="compositionally biased region" description="Polar residues" evidence="1">
    <location>
        <begin position="214"/>
        <end position="224"/>
    </location>
</feature>
<feature type="compositionally biased region" description="Polar residues" evidence="1">
    <location>
        <begin position="333"/>
        <end position="343"/>
    </location>
</feature>
<proteinExistence type="predicted"/>
<feature type="compositionally biased region" description="Polar residues" evidence="1">
    <location>
        <begin position="496"/>
        <end position="510"/>
    </location>
</feature>
<gene>
    <name evidence="2" type="ORF">C1645_781918</name>
</gene>
<accession>A0A397SKK3</accession>
<keyword evidence="3" id="KW-1185">Reference proteome</keyword>
<reference evidence="2 3" key="1">
    <citation type="submission" date="2018-06" db="EMBL/GenBank/DDBJ databases">
        <title>Comparative genomics reveals the genomic features of Rhizophagus irregularis, R. cerebriforme, R. diaphanum and Gigaspora rosea, and their symbiotic lifestyle signature.</title>
        <authorList>
            <person name="Morin E."/>
            <person name="San Clemente H."/>
            <person name="Chen E.C.H."/>
            <person name="De La Providencia I."/>
            <person name="Hainaut M."/>
            <person name="Kuo A."/>
            <person name="Kohler A."/>
            <person name="Murat C."/>
            <person name="Tang N."/>
            <person name="Roy S."/>
            <person name="Loubradou J."/>
            <person name="Henrissat B."/>
            <person name="Grigoriev I.V."/>
            <person name="Corradi N."/>
            <person name="Roux C."/>
            <person name="Martin F.M."/>
        </authorList>
    </citation>
    <scope>NUCLEOTIDE SEQUENCE [LARGE SCALE GENOMIC DNA]</scope>
    <source>
        <strain evidence="2 3">DAOM 227022</strain>
    </source>
</reference>
<dbReference type="Proteomes" id="UP000265703">
    <property type="component" value="Unassembled WGS sequence"/>
</dbReference>
<dbReference type="EMBL" id="QKYT01000427">
    <property type="protein sequence ID" value="RIA85429.1"/>
    <property type="molecule type" value="Genomic_DNA"/>
</dbReference>
<evidence type="ECO:0000256" key="1">
    <source>
        <dbReference type="SAM" id="MobiDB-lite"/>
    </source>
</evidence>
<feature type="compositionally biased region" description="Polar residues" evidence="1">
    <location>
        <begin position="275"/>
        <end position="290"/>
    </location>
</feature>
<comment type="caution">
    <text evidence="2">The sequence shown here is derived from an EMBL/GenBank/DDBJ whole genome shotgun (WGS) entry which is preliminary data.</text>
</comment>
<dbReference type="OrthoDB" id="2420749at2759"/>
<feature type="compositionally biased region" description="Low complexity" evidence="1">
    <location>
        <begin position="225"/>
        <end position="240"/>
    </location>
</feature>
<feature type="compositionally biased region" description="Low complexity" evidence="1">
    <location>
        <begin position="260"/>
        <end position="274"/>
    </location>
</feature>
<feature type="region of interest" description="Disordered" evidence="1">
    <location>
        <begin position="209"/>
        <end position="240"/>
    </location>
</feature>
<feature type="compositionally biased region" description="Low complexity" evidence="1">
    <location>
        <begin position="295"/>
        <end position="318"/>
    </location>
</feature>
<evidence type="ECO:0000313" key="2">
    <source>
        <dbReference type="EMBL" id="RIA85429.1"/>
    </source>
</evidence>
<organism evidence="2 3">
    <name type="scientific">Glomus cerebriforme</name>
    <dbReference type="NCBI Taxonomy" id="658196"/>
    <lineage>
        <taxon>Eukaryota</taxon>
        <taxon>Fungi</taxon>
        <taxon>Fungi incertae sedis</taxon>
        <taxon>Mucoromycota</taxon>
        <taxon>Glomeromycotina</taxon>
        <taxon>Glomeromycetes</taxon>
        <taxon>Glomerales</taxon>
        <taxon>Glomeraceae</taxon>
        <taxon>Glomus</taxon>
    </lineage>
</organism>
<dbReference type="AlphaFoldDB" id="A0A397SKK3"/>
<feature type="region of interest" description="Disordered" evidence="1">
    <location>
        <begin position="489"/>
        <end position="510"/>
    </location>
</feature>
<feature type="region of interest" description="Disordered" evidence="1">
    <location>
        <begin position="258"/>
        <end position="345"/>
    </location>
</feature>